<evidence type="ECO:0000256" key="14">
    <source>
        <dbReference type="ARBA" id="ARBA00023128"/>
    </source>
</evidence>
<keyword evidence="12 17" id="KW-0520">NAD</keyword>
<gene>
    <name evidence="20" type="primary">ND4</name>
</gene>
<dbReference type="CTD" id="4538"/>
<keyword evidence="8 17" id="KW-0812">Transmembrane</keyword>
<keyword evidence="7 17" id="KW-0679">Respiratory chain</keyword>
<comment type="function">
    <text evidence="17">Core subunit of the mitochondrial membrane respiratory chain NADH dehydrogenase (Complex I) which catalyzes electron transfer from NADH through the respiratory chain, using ubiquinone as an electron acceptor. Essential for the catalytic activity and assembly of complex I.</text>
</comment>
<dbReference type="InterPro" id="IPR000260">
    <property type="entry name" value="NADH4_N"/>
</dbReference>
<dbReference type="GO" id="GO:0008137">
    <property type="term" value="F:NADH dehydrogenase (ubiquinone) activity"/>
    <property type="evidence" value="ECO:0007669"/>
    <property type="project" value="UniProtKB-UniRule"/>
</dbReference>
<keyword evidence="15 17" id="KW-0472">Membrane</keyword>
<evidence type="ECO:0000256" key="1">
    <source>
        <dbReference type="ARBA" id="ARBA00003257"/>
    </source>
</evidence>
<dbReference type="Pfam" id="PF01059">
    <property type="entry name" value="Oxidored_q5_N"/>
    <property type="match status" value="1"/>
</dbReference>
<evidence type="ECO:0000256" key="8">
    <source>
        <dbReference type="ARBA" id="ARBA00022692"/>
    </source>
</evidence>
<keyword evidence="9" id="KW-1278">Translocase</keyword>
<feature type="transmembrane region" description="Helical" evidence="17">
    <location>
        <begin position="47"/>
        <end position="66"/>
    </location>
</feature>
<dbReference type="EMBL" id="KY197961">
    <property type="protein sequence ID" value="ARQ82006.1"/>
    <property type="molecule type" value="Genomic_DNA"/>
</dbReference>
<evidence type="ECO:0000256" key="12">
    <source>
        <dbReference type="ARBA" id="ARBA00023027"/>
    </source>
</evidence>
<geneLocation type="mitochondrion" evidence="20"/>
<feature type="transmembrane region" description="Helical" evidence="17">
    <location>
        <begin position="130"/>
        <end position="151"/>
    </location>
</feature>
<evidence type="ECO:0000256" key="2">
    <source>
        <dbReference type="ARBA" id="ARBA00004225"/>
    </source>
</evidence>
<dbReference type="PANTHER" id="PTHR43507:SF20">
    <property type="entry name" value="NADH-UBIQUINONE OXIDOREDUCTASE CHAIN 4"/>
    <property type="match status" value="1"/>
</dbReference>
<comment type="catalytic activity">
    <reaction evidence="16 17">
        <text>a ubiquinone + NADH + 5 H(+)(in) = a ubiquinol + NAD(+) + 4 H(+)(out)</text>
        <dbReference type="Rhea" id="RHEA:29091"/>
        <dbReference type="Rhea" id="RHEA-COMP:9565"/>
        <dbReference type="Rhea" id="RHEA-COMP:9566"/>
        <dbReference type="ChEBI" id="CHEBI:15378"/>
        <dbReference type="ChEBI" id="CHEBI:16389"/>
        <dbReference type="ChEBI" id="CHEBI:17976"/>
        <dbReference type="ChEBI" id="CHEBI:57540"/>
        <dbReference type="ChEBI" id="CHEBI:57945"/>
        <dbReference type="EC" id="7.1.1.2"/>
    </reaction>
</comment>
<comment type="subcellular location">
    <subcellularLocation>
        <location evidence="2 17">Mitochondrion membrane</location>
        <topology evidence="2 17">Multi-pass membrane protein</topology>
    </subcellularLocation>
</comment>
<keyword evidence="6 17" id="KW-0813">Transport</keyword>
<dbReference type="PANTHER" id="PTHR43507">
    <property type="entry name" value="NADH-UBIQUINONE OXIDOREDUCTASE CHAIN 4"/>
    <property type="match status" value="1"/>
</dbReference>
<comment type="function">
    <text evidence="1">Core subunit of the mitochondrial membrane respiratory chain NADH dehydrogenase (Complex I) that is believed to belong to the minimal assembly required for catalysis. Complex I functions in the transfer of electrons from NADH to the respiratory chain. The immediate electron acceptor for the enzyme is believed to be ubiquinone.</text>
</comment>
<reference evidence="20" key="1">
    <citation type="journal article" date="2017" name="Mitochondrial DNA Part B Resour">
        <title>The complete mitochondrial genome of a cryptic amphipod species from the Gammarus fossarum complex.</title>
        <authorList>
            <person name="Macher J.N."/>
            <person name="Leese F."/>
            <person name="Weigand A.M."/>
            <person name="Rozenberg A."/>
        </authorList>
    </citation>
    <scope>NUCLEOTIDE SEQUENCE</scope>
</reference>
<feature type="domain" description="NADH:ubiquinone oxidoreductase chain 4 N-terminal" evidence="19">
    <location>
        <begin position="18"/>
        <end position="89"/>
    </location>
</feature>
<feature type="transmembrane region" description="Helical" evidence="17">
    <location>
        <begin position="320"/>
        <end position="339"/>
    </location>
</feature>
<feature type="transmembrane region" description="Helical" evidence="17">
    <location>
        <begin position="7"/>
        <end position="27"/>
    </location>
</feature>
<evidence type="ECO:0000256" key="17">
    <source>
        <dbReference type="RuleBase" id="RU003297"/>
    </source>
</evidence>
<name>A0A343CZQ6_9CRUS</name>
<evidence type="ECO:0000259" key="19">
    <source>
        <dbReference type="Pfam" id="PF01059"/>
    </source>
</evidence>
<dbReference type="InterPro" id="IPR003918">
    <property type="entry name" value="NADH_UbQ_OxRdtase"/>
</dbReference>
<dbReference type="EC" id="7.1.1.2" evidence="4 17"/>
<protein>
    <recommendedName>
        <fullName evidence="5 17">NADH-ubiquinone oxidoreductase chain 4</fullName>
        <ecNumber evidence="4 17">7.1.1.2</ecNumber>
    </recommendedName>
</protein>
<feature type="transmembrane region" description="Helical" evidence="17">
    <location>
        <begin position="103"/>
        <end position="123"/>
    </location>
</feature>
<feature type="transmembrane region" description="Helical" evidence="17">
    <location>
        <begin position="73"/>
        <end position="97"/>
    </location>
</feature>
<evidence type="ECO:0000256" key="3">
    <source>
        <dbReference type="ARBA" id="ARBA00009025"/>
    </source>
</evidence>
<evidence type="ECO:0000256" key="11">
    <source>
        <dbReference type="ARBA" id="ARBA00022989"/>
    </source>
</evidence>
<evidence type="ECO:0000313" key="20">
    <source>
        <dbReference type="EMBL" id="ARQ82006.1"/>
    </source>
</evidence>
<evidence type="ECO:0000256" key="16">
    <source>
        <dbReference type="ARBA" id="ARBA00049551"/>
    </source>
</evidence>
<dbReference type="GO" id="GO:0015990">
    <property type="term" value="P:electron transport coupled proton transport"/>
    <property type="evidence" value="ECO:0007669"/>
    <property type="project" value="TreeGrafter"/>
</dbReference>
<evidence type="ECO:0000256" key="4">
    <source>
        <dbReference type="ARBA" id="ARBA00012944"/>
    </source>
</evidence>
<dbReference type="GeneID" id="32958206"/>
<dbReference type="RefSeq" id="YP_009379687.1">
    <property type="nucleotide sequence ID" value="NC_034937.1"/>
</dbReference>
<keyword evidence="11 17" id="KW-1133">Transmembrane helix</keyword>
<evidence type="ECO:0000256" key="5">
    <source>
        <dbReference type="ARBA" id="ARBA00021006"/>
    </source>
</evidence>
<dbReference type="AlphaFoldDB" id="A0A343CZQ6"/>
<dbReference type="GO" id="GO:0003954">
    <property type="term" value="F:NADH dehydrogenase activity"/>
    <property type="evidence" value="ECO:0007669"/>
    <property type="project" value="TreeGrafter"/>
</dbReference>
<keyword evidence="14 17" id="KW-0496">Mitochondrion</keyword>
<feature type="domain" description="NADH:quinone oxidoreductase/Mrp antiporter transmembrane" evidence="18">
    <location>
        <begin position="99"/>
        <end position="378"/>
    </location>
</feature>
<feature type="transmembrane region" description="Helical" evidence="17">
    <location>
        <begin position="234"/>
        <end position="255"/>
    </location>
</feature>
<feature type="transmembrane region" description="Helical" evidence="17">
    <location>
        <begin position="262"/>
        <end position="283"/>
    </location>
</feature>
<dbReference type="GO" id="GO:0031966">
    <property type="term" value="C:mitochondrial membrane"/>
    <property type="evidence" value="ECO:0007669"/>
    <property type="project" value="UniProtKB-SubCell"/>
</dbReference>
<keyword evidence="13 17" id="KW-0830">Ubiquinone</keyword>
<dbReference type="Pfam" id="PF00361">
    <property type="entry name" value="Proton_antipo_M"/>
    <property type="match status" value="1"/>
</dbReference>
<comment type="similarity">
    <text evidence="3 17">Belongs to the complex I subunit 4 family.</text>
</comment>
<feature type="transmembrane region" description="Helical" evidence="17">
    <location>
        <begin position="409"/>
        <end position="432"/>
    </location>
</feature>
<proteinExistence type="inferred from homology"/>
<evidence type="ECO:0000256" key="13">
    <source>
        <dbReference type="ARBA" id="ARBA00023075"/>
    </source>
</evidence>
<evidence type="ECO:0000256" key="6">
    <source>
        <dbReference type="ARBA" id="ARBA00022448"/>
    </source>
</evidence>
<feature type="transmembrane region" description="Helical" evidence="17">
    <location>
        <begin position="289"/>
        <end position="308"/>
    </location>
</feature>
<evidence type="ECO:0000256" key="10">
    <source>
        <dbReference type="ARBA" id="ARBA00022982"/>
    </source>
</evidence>
<sequence length="433" mass="48052">MSVFGVLMMLGVWGESMICVMVLSGVFLMSSGDSYMWKAGLSGELDYIGWSLSLLSLWVSVMAVLGSKSIKMLNYLSGFFIALNVSLLMGFMVSFYVSDFMMFYMSYESCLVPIFFLILGWGYQPERAQAGIYMLFYTLFGSLPLFFFIIMGMDAGCTYMHSMLVSWPHGSFFFVFLVGAFLVKFPMYSAHLWLLKAHVEAPVSGSMVLAGVMLKLGGYGLVRFLSVWPKGVNYFSEFILCLSLWGGVMVSMSCLRQMDMKLLIASSSVVHMSSCVGGLLVLSDWGLKGALFVMVAHGLCSSGLFFLANMVYERSCSRSLVISKGLLSILPSMSFWWFMMLSVNMAAPPSLNLVGELLLIITLVSLSKYLMVVLGSMSFLSACYSLYLFSLSQHGSCMNMKSGFCSGLIIEYLVALCHWLPLNALILCLFWLV</sequence>
<feature type="transmembrane region" description="Helical" evidence="17">
    <location>
        <begin position="171"/>
        <end position="195"/>
    </location>
</feature>
<evidence type="ECO:0000259" key="18">
    <source>
        <dbReference type="Pfam" id="PF00361"/>
    </source>
</evidence>
<organism evidence="20">
    <name type="scientific">Gammarus fossarum</name>
    <dbReference type="NCBI Taxonomy" id="52638"/>
    <lineage>
        <taxon>Eukaryota</taxon>
        <taxon>Metazoa</taxon>
        <taxon>Ecdysozoa</taxon>
        <taxon>Arthropoda</taxon>
        <taxon>Crustacea</taxon>
        <taxon>Multicrustacea</taxon>
        <taxon>Malacostraca</taxon>
        <taxon>Eumalacostraca</taxon>
        <taxon>Peracarida</taxon>
        <taxon>Amphipoda</taxon>
        <taxon>Senticaudata</taxon>
        <taxon>Gammarida</taxon>
        <taxon>Gammaridira</taxon>
        <taxon>Gammaroidea</taxon>
        <taxon>Gammaridae</taxon>
        <taxon>Gammarus</taxon>
    </lineage>
</organism>
<dbReference type="InterPro" id="IPR001750">
    <property type="entry name" value="ND/Mrp_TM"/>
</dbReference>
<keyword evidence="10 17" id="KW-0249">Electron transport</keyword>
<feature type="transmembrane region" description="Helical" evidence="17">
    <location>
        <begin position="207"/>
        <end position="228"/>
    </location>
</feature>
<dbReference type="PRINTS" id="PR01437">
    <property type="entry name" value="NUOXDRDTASE4"/>
</dbReference>
<feature type="transmembrane region" description="Helical" evidence="17">
    <location>
        <begin position="359"/>
        <end position="389"/>
    </location>
</feature>
<dbReference type="GO" id="GO:0042773">
    <property type="term" value="P:ATP synthesis coupled electron transport"/>
    <property type="evidence" value="ECO:0007669"/>
    <property type="project" value="InterPro"/>
</dbReference>
<evidence type="ECO:0000256" key="9">
    <source>
        <dbReference type="ARBA" id="ARBA00022967"/>
    </source>
</evidence>
<evidence type="ECO:0000256" key="7">
    <source>
        <dbReference type="ARBA" id="ARBA00022660"/>
    </source>
</evidence>
<dbReference type="GO" id="GO:0048039">
    <property type="term" value="F:ubiquinone binding"/>
    <property type="evidence" value="ECO:0007669"/>
    <property type="project" value="TreeGrafter"/>
</dbReference>
<evidence type="ECO:0000256" key="15">
    <source>
        <dbReference type="ARBA" id="ARBA00023136"/>
    </source>
</evidence>
<accession>A0A343CZQ6</accession>